<name>A0ACB8FBS4_9SAUR</name>
<dbReference type="EMBL" id="CM037621">
    <property type="protein sequence ID" value="KAH8002483.1"/>
    <property type="molecule type" value="Genomic_DNA"/>
</dbReference>
<reference evidence="1" key="1">
    <citation type="submission" date="2021-08" db="EMBL/GenBank/DDBJ databases">
        <title>The first chromosome-level gecko genome reveals the dynamic sex chromosomes of Neotropical dwarf geckos (Sphaerodactylidae: Sphaerodactylus).</title>
        <authorList>
            <person name="Pinto B.J."/>
            <person name="Keating S.E."/>
            <person name="Gamble T."/>
        </authorList>
    </citation>
    <scope>NUCLEOTIDE SEQUENCE</scope>
    <source>
        <strain evidence="1">TG3544</strain>
    </source>
</reference>
<organism evidence="1 2">
    <name type="scientific">Sphaerodactylus townsendi</name>
    <dbReference type="NCBI Taxonomy" id="933632"/>
    <lineage>
        <taxon>Eukaryota</taxon>
        <taxon>Metazoa</taxon>
        <taxon>Chordata</taxon>
        <taxon>Craniata</taxon>
        <taxon>Vertebrata</taxon>
        <taxon>Euteleostomi</taxon>
        <taxon>Lepidosauria</taxon>
        <taxon>Squamata</taxon>
        <taxon>Bifurcata</taxon>
        <taxon>Gekkota</taxon>
        <taxon>Sphaerodactylidae</taxon>
        <taxon>Sphaerodactylus</taxon>
    </lineage>
</organism>
<accession>A0ACB8FBS4</accession>
<evidence type="ECO:0000313" key="2">
    <source>
        <dbReference type="Proteomes" id="UP000827872"/>
    </source>
</evidence>
<protein>
    <submittedName>
        <fullName evidence="1">Uncharacterized protein</fullName>
    </submittedName>
</protein>
<sequence>MKPIQLQMAGLKQVSSQIVITSPATSLANRADGVESKYLPKPTATLTGSKQQIALELSTAASTAHTCIGIDGTENSSSHSEPFSGANKGTAFAERLASPFSNTPKGNNADTERHHFCKIPWTKEQKGVQGEKESTGNCIT</sequence>
<comment type="caution">
    <text evidence="1">The sequence shown here is derived from an EMBL/GenBank/DDBJ whole genome shotgun (WGS) entry which is preliminary data.</text>
</comment>
<evidence type="ECO:0000313" key="1">
    <source>
        <dbReference type="EMBL" id="KAH8002483.1"/>
    </source>
</evidence>
<dbReference type="Proteomes" id="UP000827872">
    <property type="component" value="Linkage Group LG08"/>
</dbReference>
<proteinExistence type="predicted"/>
<keyword evidence="2" id="KW-1185">Reference proteome</keyword>
<gene>
    <name evidence="1" type="ORF">K3G42_024858</name>
</gene>